<keyword evidence="3" id="KW-0378">Hydrolase</keyword>
<keyword evidence="4" id="KW-1185">Reference proteome</keyword>
<accession>A0A2N5XYQ5</accession>
<dbReference type="PANTHER" id="PTHR43798">
    <property type="entry name" value="MONOACYLGLYCEROL LIPASE"/>
    <property type="match status" value="1"/>
</dbReference>
<evidence type="ECO:0000256" key="1">
    <source>
        <dbReference type="SAM" id="SignalP"/>
    </source>
</evidence>
<dbReference type="EMBL" id="PKLZ01000015">
    <property type="protein sequence ID" value="PLW81284.1"/>
    <property type="molecule type" value="Genomic_DNA"/>
</dbReference>
<comment type="caution">
    <text evidence="3">The sequence shown here is derived from an EMBL/GenBank/DDBJ whole genome shotgun (WGS) entry which is preliminary data.</text>
</comment>
<dbReference type="InterPro" id="IPR050266">
    <property type="entry name" value="AB_hydrolase_sf"/>
</dbReference>
<evidence type="ECO:0000313" key="4">
    <source>
        <dbReference type="Proteomes" id="UP000234845"/>
    </source>
</evidence>
<dbReference type="OrthoDB" id="334507at2"/>
<dbReference type="PRINTS" id="PR00111">
    <property type="entry name" value="ABHYDROLASE"/>
</dbReference>
<organism evidence="3 4">
    <name type="scientific">Kineobactrum sediminis</name>
    <dbReference type="NCBI Taxonomy" id="1905677"/>
    <lineage>
        <taxon>Bacteria</taxon>
        <taxon>Pseudomonadati</taxon>
        <taxon>Pseudomonadota</taxon>
        <taxon>Gammaproteobacteria</taxon>
        <taxon>Cellvibrionales</taxon>
        <taxon>Halieaceae</taxon>
        <taxon>Kineobactrum</taxon>
    </lineage>
</organism>
<sequence length="307" mass="34561">MQIFKPVFLIVIFFTISHPSFLAAQETADSSSTSATYTRQFTQVDGHRIAYIDEGKGVPVLLIHGIPTNGLMWRDVIPVLSERFRVIAPDLLNYGHSDMPERADVSINAQRGIMFGLLDALGIRRAHLVAHDIGGGVAQLMAVERPERFDRLVLMDTVSFDSWPIPEFEPLQKPGAEADMALDEFVDMIRGFMPQGVVDKQVMTESVIDIYAKPWSSETGKQAFFRNLRRLNSEYTLAIAEELQQLPHAALIVWGEKDPFQKADYGRRLEQTIPNANLVIIDDVGHWLLEEKPAQISELILDFLEGD</sequence>
<gene>
    <name evidence="3" type="ORF">CWI75_16800</name>
</gene>
<dbReference type="Pfam" id="PF12697">
    <property type="entry name" value="Abhydrolase_6"/>
    <property type="match status" value="1"/>
</dbReference>
<dbReference type="RefSeq" id="WP_101522682.1">
    <property type="nucleotide sequence ID" value="NZ_PKLZ01000015.1"/>
</dbReference>
<reference evidence="4" key="1">
    <citation type="submission" date="2017-11" db="EMBL/GenBank/DDBJ databases">
        <title>The draft genome sequence of Chromatocurvus sp. F02.</title>
        <authorList>
            <person name="Du Z.-J."/>
            <person name="Chang Y.-Q."/>
        </authorList>
    </citation>
    <scope>NUCLEOTIDE SEQUENCE [LARGE SCALE GENOMIC DNA]</scope>
    <source>
        <strain evidence="4">F02</strain>
    </source>
</reference>
<dbReference type="Proteomes" id="UP000234845">
    <property type="component" value="Unassembled WGS sequence"/>
</dbReference>
<dbReference type="GO" id="GO:0016020">
    <property type="term" value="C:membrane"/>
    <property type="evidence" value="ECO:0007669"/>
    <property type="project" value="TreeGrafter"/>
</dbReference>
<dbReference type="PANTHER" id="PTHR43798:SF33">
    <property type="entry name" value="HYDROLASE, PUTATIVE (AFU_ORTHOLOGUE AFUA_2G14860)-RELATED"/>
    <property type="match status" value="1"/>
</dbReference>
<evidence type="ECO:0000313" key="3">
    <source>
        <dbReference type="EMBL" id="PLW81284.1"/>
    </source>
</evidence>
<name>A0A2N5XYQ5_9GAMM</name>
<proteinExistence type="predicted"/>
<feature type="chain" id="PRO_5014795101" evidence="1">
    <location>
        <begin position="25"/>
        <end position="307"/>
    </location>
</feature>
<protein>
    <submittedName>
        <fullName evidence="3">Alpha/beta hydrolase</fullName>
    </submittedName>
</protein>
<feature type="signal peptide" evidence="1">
    <location>
        <begin position="1"/>
        <end position="24"/>
    </location>
</feature>
<dbReference type="InterPro" id="IPR029058">
    <property type="entry name" value="AB_hydrolase_fold"/>
</dbReference>
<dbReference type="InterPro" id="IPR000639">
    <property type="entry name" value="Epox_hydrolase-like"/>
</dbReference>
<dbReference type="InterPro" id="IPR000073">
    <property type="entry name" value="AB_hydrolase_1"/>
</dbReference>
<dbReference type="AlphaFoldDB" id="A0A2N5XYQ5"/>
<dbReference type="PRINTS" id="PR00412">
    <property type="entry name" value="EPOXHYDRLASE"/>
</dbReference>
<keyword evidence="1" id="KW-0732">Signal</keyword>
<dbReference type="Gene3D" id="3.40.50.1820">
    <property type="entry name" value="alpha/beta hydrolase"/>
    <property type="match status" value="1"/>
</dbReference>
<dbReference type="SUPFAM" id="SSF53474">
    <property type="entry name" value="alpha/beta-Hydrolases"/>
    <property type="match status" value="1"/>
</dbReference>
<evidence type="ECO:0000259" key="2">
    <source>
        <dbReference type="Pfam" id="PF12697"/>
    </source>
</evidence>
<feature type="domain" description="AB hydrolase-1" evidence="2">
    <location>
        <begin position="60"/>
        <end position="297"/>
    </location>
</feature>
<dbReference type="GO" id="GO:0016787">
    <property type="term" value="F:hydrolase activity"/>
    <property type="evidence" value="ECO:0007669"/>
    <property type="project" value="UniProtKB-KW"/>
</dbReference>